<feature type="compositionally biased region" description="Basic and acidic residues" evidence="1">
    <location>
        <begin position="69"/>
        <end position="87"/>
    </location>
</feature>
<evidence type="ECO:0000313" key="2">
    <source>
        <dbReference type="EMBL" id="ABN95231.1"/>
    </source>
</evidence>
<accession>A3P6S0</accession>
<dbReference type="AlphaFoldDB" id="A3P6S0"/>
<gene>
    <name evidence="2" type="ordered locus">BURPS1106A_A1996</name>
</gene>
<name>A3P6S0_BURP0</name>
<dbReference type="KEGG" id="bpl:BURPS1106A_A1996"/>
<feature type="region of interest" description="Disordered" evidence="1">
    <location>
        <begin position="138"/>
        <end position="190"/>
    </location>
</feature>
<evidence type="ECO:0000256" key="1">
    <source>
        <dbReference type="SAM" id="MobiDB-lite"/>
    </source>
</evidence>
<feature type="compositionally biased region" description="Basic residues" evidence="1">
    <location>
        <begin position="10"/>
        <end position="20"/>
    </location>
</feature>
<reference evidence="3" key="1">
    <citation type="submission" date="2007-02" db="EMBL/GenBank/DDBJ databases">
        <authorList>
            <person name="DeShazer D."/>
            <person name="Woods D.E."/>
            <person name="Nierman W.C."/>
        </authorList>
    </citation>
    <scope>NUCLEOTIDE SEQUENCE [LARGE SCALE GENOMIC DNA]</scope>
    <source>
        <strain evidence="3">1106a</strain>
    </source>
</reference>
<dbReference type="HOGENOM" id="CLU_1358335_0_0_4"/>
<sequence>MRAAAGCRAGRPRTRRRRRARCGDGGRAIDGGNLSREMGCDDRSERRWQPIGCGGGRCVRLSADPRSRGDEMRAADRRRWAADDTRHARPVARRPMRDGASMFGCESTAGPRSAVGVRLPAVGFARPVTAGRWRTAHVGWPTADESPRRHRPRSTEDGGRSAAGANRSRRTTIARHSPSTLPPAARPRRAPCLLNNVIATSCPNSAARVRCRSRSS</sequence>
<dbReference type="Proteomes" id="UP000006738">
    <property type="component" value="Chromosome II"/>
</dbReference>
<feature type="region of interest" description="Disordered" evidence="1">
    <location>
        <begin position="1"/>
        <end position="24"/>
    </location>
</feature>
<dbReference type="EMBL" id="CP000573">
    <property type="protein sequence ID" value="ABN95231.1"/>
    <property type="molecule type" value="Genomic_DNA"/>
</dbReference>
<organism evidence="2 3">
    <name type="scientific">Burkholderia pseudomallei (strain 1106a)</name>
    <dbReference type="NCBI Taxonomy" id="357348"/>
    <lineage>
        <taxon>Bacteria</taxon>
        <taxon>Pseudomonadati</taxon>
        <taxon>Pseudomonadota</taxon>
        <taxon>Betaproteobacteria</taxon>
        <taxon>Burkholderiales</taxon>
        <taxon>Burkholderiaceae</taxon>
        <taxon>Burkholderia</taxon>
        <taxon>pseudomallei group</taxon>
    </lineage>
</organism>
<proteinExistence type="predicted"/>
<feature type="region of interest" description="Disordered" evidence="1">
    <location>
        <begin position="69"/>
        <end position="88"/>
    </location>
</feature>
<evidence type="ECO:0000313" key="3">
    <source>
        <dbReference type="Proteomes" id="UP000006738"/>
    </source>
</evidence>
<protein>
    <submittedName>
        <fullName evidence="2">Uncharacterized protein</fullName>
    </submittedName>
</protein>